<keyword evidence="1" id="KW-0472">Membrane</keyword>
<keyword evidence="1" id="KW-0812">Transmembrane</keyword>
<gene>
    <name evidence="2" type="ORF">DWY25_04535</name>
</gene>
<evidence type="ECO:0000313" key="2">
    <source>
        <dbReference type="EMBL" id="RGR75653.1"/>
    </source>
</evidence>
<sequence>MTLQAVEYQGPLPPPQMLQGYEDIEKGLASRIVAMAEKDQQKAFEHREKVLKFQGRDSLLGAIFSFLTVIVTLVVGTILLLNNKDVGGLVALITGVGTIIKLFLGDRNKKDDSEKHS</sequence>
<organism evidence="2 3">
    <name type="scientific">Holdemania filiformis</name>
    <dbReference type="NCBI Taxonomy" id="61171"/>
    <lineage>
        <taxon>Bacteria</taxon>
        <taxon>Bacillati</taxon>
        <taxon>Bacillota</taxon>
        <taxon>Erysipelotrichia</taxon>
        <taxon>Erysipelotrichales</taxon>
        <taxon>Erysipelotrichaceae</taxon>
        <taxon>Holdemania</taxon>
    </lineage>
</organism>
<name>A0A412G4Q6_9FIRM</name>
<dbReference type="Proteomes" id="UP000284178">
    <property type="component" value="Unassembled WGS sequence"/>
</dbReference>
<protein>
    <submittedName>
        <fullName evidence="2">DUF2335 domain-containing protein</fullName>
    </submittedName>
</protein>
<evidence type="ECO:0000313" key="3">
    <source>
        <dbReference type="Proteomes" id="UP000284178"/>
    </source>
</evidence>
<keyword evidence="1" id="KW-1133">Transmembrane helix</keyword>
<evidence type="ECO:0000256" key="1">
    <source>
        <dbReference type="SAM" id="Phobius"/>
    </source>
</evidence>
<keyword evidence="3" id="KW-1185">Reference proteome</keyword>
<dbReference type="AlphaFoldDB" id="A0A412G4Q6"/>
<proteinExistence type="predicted"/>
<dbReference type="Pfam" id="PF10097">
    <property type="entry name" value="DUF2335"/>
    <property type="match status" value="1"/>
</dbReference>
<reference evidence="2 3" key="1">
    <citation type="submission" date="2018-08" db="EMBL/GenBank/DDBJ databases">
        <title>A genome reference for cultivated species of the human gut microbiota.</title>
        <authorList>
            <person name="Zou Y."/>
            <person name="Xue W."/>
            <person name="Luo G."/>
        </authorList>
    </citation>
    <scope>NUCLEOTIDE SEQUENCE [LARGE SCALE GENOMIC DNA]</scope>
    <source>
        <strain evidence="2 3">AF24-29</strain>
    </source>
</reference>
<comment type="caution">
    <text evidence="2">The sequence shown here is derived from an EMBL/GenBank/DDBJ whole genome shotgun (WGS) entry which is preliminary data.</text>
</comment>
<dbReference type="InterPro" id="IPR019284">
    <property type="entry name" value="RP532"/>
</dbReference>
<feature type="transmembrane region" description="Helical" evidence="1">
    <location>
        <begin position="59"/>
        <end position="80"/>
    </location>
</feature>
<accession>A0A412G4Q6</accession>
<feature type="transmembrane region" description="Helical" evidence="1">
    <location>
        <begin position="86"/>
        <end position="104"/>
    </location>
</feature>
<dbReference type="EMBL" id="QRUP01000004">
    <property type="protein sequence ID" value="RGR75653.1"/>
    <property type="molecule type" value="Genomic_DNA"/>
</dbReference>